<feature type="non-terminal residue" evidence="2">
    <location>
        <position position="571"/>
    </location>
</feature>
<protein>
    <recommendedName>
        <fullName evidence="4">RING-type domain-containing protein</fullName>
    </recommendedName>
</protein>
<organism evidence="2 3">
    <name type="scientific">Cirrhinus mrigala</name>
    <name type="common">Mrigala</name>
    <dbReference type="NCBI Taxonomy" id="683832"/>
    <lineage>
        <taxon>Eukaryota</taxon>
        <taxon>Metazoa</taxon>
        <taxon>Chordata</taxon>
        <taxon>Craniata</taxon>
        <taxon>Vertebrata</taxon>
        <taxon>Euteleostomi</taxon>
        <taxon>Actinopterygii</taxon>
        <taxon>Neopterygii</taxon>
        <taxon>Teleostei</taxon>
        <taxon>Ostariophysi</taxon>
        <taxon>Cypriniformes</taxon>
        <taxon>Cyprinidae</taxon>
        <taxon>Labeoninae</taxon>
        <taxon>Labeonini</taxon>
        <taxon>Cirrhinus</taxon>
    </lineage>
</organism>
<dbReference type="Proteomes" id="UP001529510">
    <property type="component" value="Unassembled WGS sequence"/>
</dbReference>
<evidence type="ECO:0000313" key="3">
    <source>
        <dbReference type="Proteomes" id="UP001529510"/>
    </source>
</evidence>
<comment type="caution">
    <text evidence="2">The sequence shown here is derived from an EMBL/GenBank/DDBJ whole genome shotgun (WGS) entry which is preliminary data.</text>
</comment>
<name>A0ABD0PW88_CIRMR</name>
<sequence>MPIKECCACGGPVELPDAHDACVFCLGRAYAEAALDGPDCPFCEEMTVKTLRARVSVILNCAPANPLPPPPVAVACQFLYAHHSKEPPVSFTKASLRPSDDARDLVSFGAAEDDLDDVDDAMSTAASGSGDWSACLESEASHSEVREPPAPIDEELVKILSEAVQDLGLDWSPPEQPTKNRLDMRYLQSGRQVAAPQRPAPFFPEVHEETSRSWRSPYSARAQAAGSRMLSSVDGADRWGYTKPPPVEEAVAAHLCPSARGWKSAPSLPSKPCRTTSHIADKAYMAAGQAASAIHTMAVLQAFQAKMLQTLPDSAAFKKLRSATDLALRATKKTAQGIGRCMGSLVTLQRHLWLTLTVMRESEKAQLLDAPISPLGLFGDAVGSPRNKRSVRCTPTTFQILFFPAFKKARKTAAYSFRGSEGQRQGSSATQRRWDHALNQCGTRSTAAGKRPPGETDDEPLRKRVRLAAFHLPVPSHVAGNSGKCLFPIKFALKHKTNTVQPKSSFPPHDGSQSRVISRAPAQAPRCLPGSCRLQRCPSGSERRLGRITGRFNPSRTIWTRGTRFQVCQNG</sequence>
<evidence type="ECO:0008006" key="4">
    <source>
        <dbReference type="Google" id="ProtNLM"/>
    </source>
</evidence>
<dbReference type="AlphaFoldDB" id="A0ABD0PW88"/>
<evidence type="ECO:0000313" key="2">
    <source>
        <dbReference type="EMBL" id="KAL0178303.1"/>
    </source>
</evidence>
<feature type="region of interest" description="Disordered" evidence="1">
    <location>
        <begin position="120"/>
        <end position="148"/>
    </location>
</feature>
<proteinExistence type="predicted"/>
<dbReference type="Gene3D" id="1.10.287.3160">
    <property type="match status" value="1"/>
</dbReference>
<evidence type="ECO:0000256" key="1">
    <source>
        <dbReference type="SAM" id="MobiDB-lite"/>
    </source>
</evidence>
<keyword evidence="3" id="KW-1185">Reference proteome</keyword>
<feature type="region of interest" description="Disordered" evidence="1">
    <location>
        <begin position="440"/>
        <end position="460"/>
    </location>
</feature>
<gene>
    <name evidence="2" type="ORF">M9458_027197</name>
</gene>
<dbReference type="EMBL" id="JAMKFB020000013">
    <property type="protein sequence ID" value="KAL0178303.1"/>
    <property type="molecule type" value="Genomic_DNA"/>
</dbReference>
<accession>A0ABD0PW88</accession>
<reference evidence="2 3" key="1">
    <citation type="submission" date="2024-05" db="EMBL/GenBank/DDBJ databases">
        <title>Genome sequencing and assembly of Indian major carp, Cirrhinus mrigala (Hamilton, 1822).</title>
        <authorList>
            <person name="Mohindra V."/>
            <person name="Chowdhury L.M."/>
            <person name="Lal K."/>
            <person name="Jena J.K."/>
        </authorList>
    </citation>
    <scope>NUCLEOTIDE SEQUENCE [LARGE SCALE GENOMIC DNA]</scope>
    <source>
        <strain evidence="2">CM1030</strain>
        <tissue evidence="2">Blood</tissue>
    </source>
</reference>